<dbReference type="AlphaFoldDB" id="U5C1Q5"/>
<keyword evidence="2" id="KW-1185">Reference proteome</keyword>
<dbReference type="Proteomes" id="UP000016843">
    <property type="component" value="Unassembled WGS sequence"/>
</dbReference>
<organism evidence="1 2">
    <name type="scientific">Rhodonellum psychrophilum GCM71 = DSM 17998</name>
    <dbReference type="NCBI Taxonomy" id="1123057"/>
    <lineage>
        <taxon>Bacteria</taxon>
        <taxon>Pseudomonadati</taxon>
        <taxon>Bacteroidota</taxon>
        <taxon>Cytophagia</taxon>
        <taxon>Cytophagales</taxon>
        <taxon>Cytophagaceae</taxon>
        <taxon>Rhodonellum</taxon>
    </lineage>
</organism>
<comment type="caution">
    <text evidence="1">The sequence shown here is derived from an EMBL/GenBank/DDBJ whole genome shotgun (WGS) entry which is preliminary data.</text>
</comment>
<reference evidence="1 2" key="1">
    <citation type="journal article" date="2013" name="Genome Announc.">
        <title>Draft Genome Sequence of the Psychrophilic and Alkaliphilic Rhodonellum psychrophilum Strain GCM71T.</title>
        <authorList>
            <person name="Hauptmann A.L."/>
            <person name="Glaring M.A."/>
            <person name="Hallin P.F."/>
            <person name="Prieme A."/>
            <person name="Stougaard P."/>
        </authorList>
    </citation>
    <scope>NUCLEOTIDE SEQUENCE [LARGE SCALE GENOMIC DNA]</scope>
    <source>
        <strain evidence="1 2">GCM71</strain>
    </source>
</reference>
<evidence type="ECO:0000313" key="2">
    <source>
        <dbReference type="Proteomes" id="UP000016843"/>
    </source>
</evidence>
<protein>
    <submittedName>
        <fullName evidence="1">Uncharacterized protein</fullName>
    </submittedName>
</protein>
<dbReference type="EMBL" id="AWXR01000033">
    <property type="protein sequence ID" value="ERM82112.1"/>
    <property type="molecule type" value="Genomic_DNA"/>
</dbReference>
<accession>U5C1Q5</accession>
<sequence length="30" mass="3636">MGEIEWKLKQSGDFRPIKIQVPKNYMIEKE</sequence>
<gene>
    <name evidence="1" type="ORF">P872_08565</name>
</gene>
<evidence type="ECO:0000313" key="1">
    <source>
        <dbReference type="EMBL" id="ERM82112.1"/>
    </source>
</evidence>
<proteinExistence type="predicted"/>
<name>U5C1Q5_9BACT</name>